<dbReference type="EMBL" id="LAZR01000956">
    <property type="protein sequence ID" value="KKN53778.1"/>
    <property type="molecule type" value="Genomic_DNA"/>
</dbReference>
<sequence>MDRKTLTYEGYLASDVWKCPKASINPDILLQVENNTGAHHWIEVQNIDEGIIHTGLYYCEYCYDTGKRPVYWEQARPKMVSMGFAE</sequence>
<protein>
    <submittedName>
        <fullName evidence="1">Uncharacterized protein</fullName>
    </submittedName>
</protein>
<proteinExistence type="predicted"/>
<dbReference type="AlphaFoldDB" id="A0A0F9UJN0"/>
<name>A0A0F9UJN0_9ZZZZ</name>
<evidence type="ECO:0000313" key="1">
    <source>
        <dbReference type="EMBL" id="KKN53778.1"/>
    </source>
</evidence>
<gene>
    <name evidence="1" type="ORF">LCGC14_0598710</name>
</gene>
<comment type="caution">
    <text evidence="1">The sequence shown here is derived from an EMBL/GenBank/DDBJ whole genome shotgun (WGS) entry which is preliminary data.</text>
</comment>
<accession>A0A0F9UJN0</accession>
<reference evidence="1" key="1">
    <citation type="journal article" date="2015" name="Nature">
        <title>Complex archaea that bridge the gap between prokaryotes and eukaryotes.</title>
        <authorList>
            <person name="Spang A."/>
            <person name="Saw J.H."/>
            <person name="Jorgensen S.L."/>
            <person name="Zaremba-Niedzwiedzka K."/>
            <person name="Martijn J."/>
            <person name="Lind A.E."/>
            <person name="van Eijk R."/>
            <person name="Schleper C."/>
            <person name="Guy L."/>
            <person name="Ettema T.J."/>
        </authorList>
    </citation>
    <scope>NUCLEOTIDE SEQUENCE</scope>
</reference>
<organism evidence="1">
    <name type="scientific">marine sediment metagenome</name>
    <dbReference type="NCBI Taxonomy" id="412755"/>
    <lineage>
        <taxon>unclassified sequences</taxon>
        <taxon>metagenomes</taxon>
        <taxon>ecological metagenomes</taxon>
    </lineage>
</organism>